<dbReference type="STRING" id="97972.A0A2V1D4M8"/>
<accession>A0A2V1D4M8</accession>
<evidence type="ECO:0000259" key="1">
    <source>
        <dbReference type="Pfam" id="PF06985"/>
    </source>
</evidence>
<keyword evidence="3" id="KW-1185">Reference proteome</keyword>
<reference evidence="2 3" key="1">
    <citation type="journal article" date="2018" name="Sci. Rep.">
        <title>Comparative genomics provides insights into the lifestyle and reveals functional heterogeneity of dark septate endophytic fungi.</title>
        <authorList>
            <person name="Knapp D.G."/>
            <person name="Nemeth J.B."/>
            <person name="Barry K."/>
            <person name="Hainaut M."/>
            <person name="Henrissat B."/>
            <person name="Johnson J."/>
            <person name="Kuo A."/>
            <person name="Lim J.H.P."/>
            <person name="Lipzen A."/>
            <person name="Nolan M."/>
            <person name="Ohm R.A."/>
            <person name="Tamas L."/>
            <person name="Grigoriev I.V."/>
            <person name="Spatafora J.W."/>
            <person name="Nagy L.G."/>
            <person name="Kovacs G.M."/>
        </authorList>
    </citation>
    <scope>NUCLEOTIDE SEQUENCE [LARGE SCALE GENOMIC DNA]</scope>
    <source>
        <strain evidence="2 3">DSE2036</strain>
    </source>
</reference>
<proteinExistence type="predicted"/>
<organism evidence="2 3">
    <name type="scientific">Periconia macrospinosa</name>
    <dbReference type="NCBI Taxonomy" id="97972"/>
    <lineage>
        <taxon>Eukaryota</taxon>
        <taxon>Fungi</taxon>
        <taxon>Dikarya</taxon>
        <taxon>Ascomycota</taxon>
        <taxon>Pezizomycotina</taxon>
        <taxon>Dothideomycetes</taxon>
        <taxon>Pleosporomycetidae</taxon>
        <taxon>Pleosporales</taxon>
        <taxon>Massarineae</taxon>
        <taxon>Periconiaceae</taxon>
        <taxon>Periconia</taxon>
    </lineage>
</organism>
<dbReference type="AlphaFoldDB" id="A0A2V1D4M8"/>
<dbReference type="InterPro" id="IPR010730">
    <property type="entry name" value="HET"/>
</dbReference>
<dbReference type="PANTHER" id="PTHR33112">
    <property type="entry name" value="DOMAIN PROTEIN, PUTATIVE-RELATED"/>
    <property type="match status" value="1"/>
</dbReference>
<feature type="domain" description="Heterokaryon incompatibility" evidence="1">
    <location>
        <begin position="195"/>
        <end position="295"/>
    </location>
</feature>
<dbReference type="Pfam" id="PF06985">
    <property type="entry name" value="HET"/>
    <property type="match status" value="1"/>
</dbReference>
<name>A0A2V1D4M8_9PLEO</name>
<dbReference type="PANTHER" id="PTHR33112:SF10">
    <property type="entry name" value="TOL"/>
    <property type="match status" value="1"/>
</dbReference>
<dbReference type="EMBL" id="KZ805624">
    <property type="protein sequence ID" value="PVH93010.1"/>
    <property type="molecule type" value="Genomic_DNA"/>
</dbReference>
<evidence type="ECO:0000313" key="3">
    <source>
        <dbReference type="Proteomes" id="UP000244855"/>
    </source>
</evidence>
<protein>
    <recommendedName>
        <fullName evidence="1">Heterokaryon incompatibility domain-containing protein</fullName>
    </recommendedName>
</protein>
<gene>
    <name evidence="2" type="ORF">DM02DRAFT_604521</name>
</gene>
<sequence length="301" mass="33567">MHCHLCEKASPKNPWSLLQAPWSDLCNTMDPFKPWLQLHATYSELVEAAKSGCPFCSVIRDGILDFVNSDYVTSIQLTQYIETMREERLGQQGPLIVEITTHANTQTTLEFYTADVSVNKIWPQIPLASHISADSSSPDCLKEAREWLDRCIQNHSSNRCPPVAGAALPTRVICVGDALTNPYLYESAPKEKGVWAALSYCWGKARTMTTTTASFDQRKAGFALETLPKTCRDAILVARGLSIPFLWIDSFCILQDSPTDWEREAAKMCYIYENALVTFAALHSPASASGLFLSNPHRRTV</sequence>
<feature type="non-terminal residue" evidence="2">
    <location>
        <position position="301"/>
    </location>
</feature>
<dbReference type="OrthoDB" id="3486565at2759"/>
<dbReference type="Proteomes" id="UP000244855">
    <property type="component" value="Unassembled WGS sequence"/>
</dbReference>
<evidence type="ECO:0000313" key="2">
    <source>
        <dbReference type="EMBL" id="PVH93010.1"/>
    </source>
</evidence>